<protein>
    <recommendedName>
        <fullName evidence="1">peptidylprolyl isomerase</fullName>
        <ecNumber evidence="1">5.2.1.8</ecNumber>
    </recommendedName>
</protein>
<dbReference type="InterPro" id="IPR044666">
    <property type="entry name" value="Cyclophilin_A-like"/>
</dbReference>
<dbReference type="InterPro" id="IPR002130">
    <property type="entry name" value="Cyclophilin-type_PPIase_dom"/>
</dbReference>
<dbReference type="InterPro" id="IPR029000">
    <property type="entry name" value="Cyclophilin-like_dom_sf"/>
</dbReference>
<evidence type="ECO:0000256" key="3">
    <source>
        <dbReference type="ARBA" id="ARBA00023235"/>
    </source>
</evidence>
<feature type="domain" description="PPIase cyclophilin-type" evidence="5">
    <location>
        <begin position="19"/>
        <end position="174"/>
    </location>
</feature>
<dbReference type="AlphaFoldDB" id="A0A382XW78"/>
<proteinExistence type="predicted"/>
<dbReference type="SUPFAM" id="SSF50891">
    <property type="entry name" value="Cyclophilin-like"/>
    <property type="match status" value="1"/>
</dbReference>
<accession>A0A382XW78</accession>
<evidence type="ECO:0000256" key="2">
    <source>
        <dbReference type="ARBA" id="ARBA00023110"/>
    </source>
</evidence>
<feature type="region of interest" description="Disordered" evidence="4">
    <location>
        <begin position="154"/>
        <end position="174"/>
    </location>
</feature>
<evidence type="ECO:0000256" key="4">
    <source>
        <dbReference type="SAM" id="MobiDB-lite"/>
    </source>
</evidence>
<evidence type="ECO:0000313" key="6">
    <source>
        <dbReference type="EMBL" id="SVD75120.1"/>
    </source>
</evidence>
<dbReference type="Pfam" id="PF00160">
    <property type="entry name" value="Pro_isomerase"/>
    <property type="match status" value="1"/>
</dbReference>
<gene>
    <name evidence="6" type="ORF">METZ01_LOCUS427974</name>
</gene>
<dbReference type="Gene3D" id="2.40.100.10">
    <property type="entry name" value="Cyclophilin-like"/>
    <property type="match status" value="1"/>
</dbReference>
<keyword evidence="2" id="KW-0697">Rotamase</keyword>
<sequence length="174" mass="18757">MSDKTYSQPPEFNLDPEKNYKAIIEMDNGNKITIDLLSKEAPKTVNNFVSLARDGYYDGIMFHRVIPGFMAQSGDPTGTGSGGPGYNFDDEFHDDAKHDSPGILSMANRGVINGMGTNGSQFFITFAPTPHLDGLHSVFGRVSDGMEAVLSISERDPGSATTGDAMKSVTIVEE</sequence>
<organism evidence="6">
    <name type="scientific">marine metagenome</name>
    <dbReference type="NCBI Taxonomy" id="408172"/>
    <lineage>
        <taxon>unclassified sequences</taxon>
        <taxon>metagenomes</taxon>
        <taxon>ecological metagenomes</taxon>
    </lineage>
</organism>
<dbReference type="GO" id="GO:0003755">
    <property type="term" value="F:peptidyl-prolyl cis-trans isomerase activity"/>
    <property type="evidence" value="ECO:0007669"/>
    <property type="project" value="UniProtKB-KW"/>
</dbReference>
<keyword evidence="3" id="KW-0413">Isomerase</keyword>
<dbReference type="CDD" id="cd00317">
    <property type="entry name" value="cyclophilin"/>
    <property type="match status" value="1"/>
</dbReference>
<dbReference type="EMBL" id="UINC01170867">
    <property type="protein sequence ID" value="SVD75120.1"/>
    <property type="molecule type" value="Genomic_DNA"/>
</dbReference>
<dbReference type="PROSITE" id="PS50072">
    <property type="entry name" value="CSA_PPIASE_2"/>
    <property type="match status" value="1"/>
</dbReference>
<dbReference type="EC" id="5.2.1.8" evidence="1"/>
<reference evidence="6" key="1">
    <citation type="submission" date="2018-05" db="EMBL/GenBank/DDBJ databases">
        <authorList>
            <person name="Lanie J.A."/>
            <person name="Ng W.-L."/>
            <person name="Kazmierczak K.M."/>
            <person name="Andrzejewski T.M."/>
            <person name="Davidsen T.M."/>
            <person name="Wayne K.J."/>
            <person name="Tettelin H."/>
            <person name="Glass J.I."/>
            <person name="Rusch D."/>
            <person name="Podicherti R."/>
            <person name="Tsui H.-C.T."/>
            <person name="Winkler M.E."/>
        </authorList>
    </citation>
    <scope>NUCLEOTIDE SEQUENCE</scope>
</reference>
<name>A0A382XW78_9ZZZZ</name>
<evidence type="ECO:0000256" key="1">
    <source>
        <dbReference type="ARBA" id="ARBA00013194"/>
    </source>
</evidence>
<dbReference type="PANTHER" id="PTHR45625">
    <property type="entry name" value="PEPTIDYL-PROLYL CIS-TRANS ISOMERASE-RELATED"/>
    <property type="match status" value="1"/>
</dbReference>
<dbReference type="PRINTS" id="PR00153">
    <property type="entry name" value="CSAPPISMRASE"/>
</dbReference>
<evidence type="ECO:0000259" key="5">
    <source>
        <dbReference type="PROSITE" id="PS50072"/>
    </source>
</evidence>
<dbReference type="PANTHER" id="PTHR45625:SF4">
    <property type="entry name" value="PEPTIDYLPROLYL ISOMERASE DOMAIN AND WD REPEAT-CONTAINING PROTEIN 1"/>
    <property type="match status" value="1"/>
</dbReference>